<protein>
    <submittedName>
        <fullName evidence="1">Uncharacterized protein</fullName>
    </submittedName>
</protein>
<comment type="caution">
    <text evidence="1">The sequence shown here is derived from an EMBL/GenBank/DDBJ whole genome shotgun (WGS) entry which is preliminary data.</text>
</comment>
<dbReference type="EMBL" id="VSSQ01000108">
    <property type="protein sequence ID" value="MPL77630.1"/>
    <property type="molecule type" value="Genomic_DNA"/>
</dbReference>
<accession>A0A644UFG6</accession>
<dbReference type="AlphaFoldDB" id="A0A644UFG6"/>
<name>A0A644UFG6_9ZZZZ</name>
<reference evidence="1" key="1">
    <citation type="submission" date="2019-08" db="EMBL/GenBank/DDBJ databases">
        <authorList>
            <person name="Kucharzyk K."/>
            <person name="Murdoch R.W."/>
            <person name="Higgins S."/>
            <person name="Loffler F."/>
        </authorList>
    </citation>
    <scope>NUCLEOTIDE SEQUENCE</scope>
</reference>
<organism evidence="1">
    <name type="scientific">bioreactor metagenome</name>
    <dbReference type="NCBI Taxonomy" id="1076179"/>
    <lineage>
        <taxon>unclassified sequences</taxon>
        <taxon>metagenomes</taxon>
        <taxon>ecological metagenomes</taxon>
    </lineage>
</organism>
<gene>
    <name evidence="1" type="ORF">SDC9_23487</name>
</gene>
<evidence type="ECO:0000313" key="1">
    <source>
        <dbReference type="EMBL" id="MPL77630.1"/>
    </source>
</evidence>
<sequence length="197" mass="23007">MSRKALEDTRFELIKAHILEPDHSPLNPEQQEILDRVISIAKVLDKNPIQKQAVAIHQVKFPELSRSQAYEDLRLAMRLFNTIHTFDYDFWQTWTINDIVRNIERCRNNATPQAYRVIAMEHANLIKILGERPTELEDPRRTEKHSFYILVQNNNTSVKIDMNNLEKLPAGTLQELNRALFGGKEITEAEAEELFRT</sequence>
<proteinExistence type="predicted"/>